<evidence type="ECO:0000256" key="9">
    <source>
        <dbReference type="RuleBase" id="RU004338"/>
    </source>
</evidence>
<evidence type="ECO:0000256" key="8">
    <source>
        <dbReference type="PIRSR" id="PIRSR605493-1"/>
    </source>
</evidence>
<sequence length="167" mass="17878">MVATTDICDANPSLLKTGELRVLLPLFQSYGKRRAFHGPVVTVKVFEDNVLVRQFLEEEKAAHRGEVLVVDGGGSRWCALLGGNLAQLAQDNGWAGIVVNGCVRDVDEINECDIGVKALGPSPVKSQKKGEGEKHVTVHFAGAVINDGDWLWADSDGILVSPSQLGC</sequence>
<dbReference type="NCBIfam" id="TIGR01935">
    <property type="entry name" value="NOT-MenG"/>
    <property type="match status" value="1"/>
</dbReference>
<dbReference type="GO" id="GO:0008428">
    <property type="term" value="F:ribonuclease inhibitor activity"/>
    <property type="evidence" value="ECO:0007669"/>
    <property type="project" value="InterPro"/>
</dbReference>
<name>A0A7C8ZVX1_OPUST</name>
<proteinExistence type="inferred from homology"/>
<keyword evidence="5 9" id="KW-0456">Lyase</keyword>
<dbReference type="SUPFAM" id="SSF89562">
    <property type="entry name" value="RraA-like"/>
    <property type="match status" value="1"/>
</dbReference>
<dbReference type="InterPro" id="IPR036704">
    <property type="entry name" value="RraA/RraA-like_sf"/>
</dbReference>
<accession>A0A7C8ZVX1</accession>
<comment type="function">
    <text evidence="6 9">Catalyzes the aldol cleavage of 4-hydroxy-4-methyl-2-oxoglutarate (HMG) into 2 molecules of pyruvate. Also contains a secondary oxaloacetate (OAA) decarboxylase activity due to the common pyruvate enolate transition state formed following C-C bond cleavage in the retro-aldol and decarboxylation reactions.</text>
</comment>
<evidence type="ECO:0000256" key="1">
    <source>
        <dbReference type="ARBA" id="ARBA00001342"/>
    </source>
</evidence>
<dbReference type="EC" id="4.1.1.112" evidence="9"/>
<dbReference type="CDD" id="cd16841">
    <property type="entry name" value="RraA_family"/>
    <property type="match status" value="1"/>
</dbReference>
<evidence type="ECO:0000256" key="2">
    <source>
        <dbReference type="ARBA" id="ARBA00008621"/>
    </source>
</evidence>
<reference evidence="10" key="2">
    <citation type="submission" date="2020-07" db="EMBL/GenBank/DDBJ databases">
        <authorList>
            <person name="Vera ALvarez R."/>
            <person name="Arias-Moreno D.M."/>
            <person name="Jimenez-Jacinto V."/>
            <person name="Jimenez-Bremont J.F."/>
            <person name="Swaminathan K."/>
            <person name="Moose S.P."/>
            <person name="Guerrero-Gonzalez M.L."/>
            <person name="Marino-Ramirez L."/>
            <person name="Landsman D."/>
            <person name="Rodriguez-Kessler M."/>
            <person name="Delgado-Sanchez P."/>
        </authorList>
    </citation>
    <scope>NUCLEOTIDE SEQUENCE</scope>
    <source>
        <tissue evidence="10">Cladode</tissue>
    </source>
</reference>
<evidence type="ECO:0000256" key="6">
    <source>
        <dbReference type="ARBA" id="ARBA00025046"/>
    </source>
</evidence>
<evidence type="ECO:0000256" key="7">
    <source>
        <dbReference type="ARBA" id="ARBA00047973"/>
    </source>
</evidence>
<dbReference type="EC" id="4.1.3.17" evidence="9"/>
<dbReference type="AlphaFoldDB" id="A0A7C8ZVX1"/>
<dbReference type="PANTHER" id="PTHR33254">
    <property type="entry name" value="4-HYDROXY-4-METHYL-2-OXOGLUTARATE ALDOLASE 3-RELATED"/>
    <property type="match status" value="1"/>
</dbReference>
<comment type="cofactor">
    <cofactor evidence="9">
        <name>a divalent metal cation</name>
        <dbReference type="ChEBI" id="CHEBI:60240"/>
    </cofactor>
</comment>
<comment type="similarity">
    <text evidence="2 9">Belongs to the class II aldolase/RraA-like family.</text>
</comment>
<evidence type="ECO:0000256" key="5">
    <source>
        <dbReference type="ARBA" id="ARBA00023239"/>
    </source>
</evidence>
<dbReference type="GO" id="GO:0047443">
    <property type="term" value="F:4-hydroxy-4-methyl-2-oxoglutarate aldolase activity"/>
    <property type="evidence" value="ECO:0007669"/>
    <property type="project" value="UniProtKB-EC"/>
</dbReference>
<dbReference type="EMBL" id="GISG01177011">
    <property type="protein sequence ID" value="MBA4652992.1"/>
    <property type="molecule type" value="Transcribed_RNA"/>
</dbReference>
<dbReference type="Gene3D" id="3.50.30.40">
    <property type="entry name" value="Ribonuclease E inhibitor RraA/RraA-like"/>
    <property type="match status" value="1"/>
</dbReference>
<feature type="binding site" evidence="8">
    <location>
        <position position="104"/>
    </location>
    <ligand>
        <name>substrate</name>
    </ligand>
</feature>
<protein>
    <recommendedName>
        <fullName evidence="9">4-hydroxy-4-methyl-2-oxoglutarate aldolase</fullName>
        <shortName evidence="9">HMG aldolase</shortName>
        <ecNumber evidence="9">4.1.1.112</ecNumber>
        <ecNumber evidence="9">4.1.3.17</ecNumber>
    </recommendedName>
    <alternativeName>
        <fullName evidence="9">Oxaloacetate decarboxylase</fullName>
    </alternativeName>
</protein>
<dbReference type="InterPro" id="IPR010203">
    <property type="entry name" value="RraA"/>
</dbReference>
<comment type="catalytic activity">
    <reaction evidence="7 9">
        <text>oxaloacetate + H(+) = pyruvate + CO2</text>
        <dbReference type="Rhea" id="RHEA:15641"/>
        <dbReference type="ChEBI" id="CHEBI:15361"/>
        <dbReference type="ChEBI" id="CHEBI:15378"/>
        <dbReference type="ChEBI" id="CHEBI:16452"/>
        <dbReference type="ChEBI" id="CHEBI:16526"/>
        <dbReference type="EC" id="4.1.1.112"/>
    </reaction>
</comment>
<dbReference type="GO" id="GO:0008948">
    <property type="term" value="F:oxaloacetate decarboxylase activity"/>
    <property type="evidence" value="ECO:0007669"/>
    <property type="project" value="UniProtKB-EC"/>
</dbReference>
<dbReference type="NCBIfam" id="NF006875">
    <property type="entry name" value="PRK09372.1"/>
    <property type="match status" value="1"/>
</dbReference>
<comment type="subunit">
    <text evidence="3 9">Homotrimer.</text>
</comment>
<keyword evidence="8" id="KW-0460">Magnesium</keyword>
<organism evidence="10">
    <name type="scientific">Opuntia streptacantha</name>
    <name type="common">Prickly pear cactus</name>
    <name type="synonym">Opuntia cardona</name>
    <dbReference type="NCBI Taxonomy" id="393608"/>
    <lineage>
        <taxon>Eukaryota</taxon>
        <taxon>Viridiplantae</taxon>
        <taxon>Streptophyta</taxon>
        <taxon>Embryophyta</taxon>
        <taxon>Tracheophyta</taxon>
        <taxon>Spermatophyta</taxon>
        <taxon>Magnoliopsida</taxon>
        <taxon>eudicotyledons</taxon>
        <taxon>Gunneridae</taxon>
        <taxon>Pentapetalae</taxon>
        <taxon>Caryophyllales</taxon>
        <taxon>Cactineae</taxon>
        <taxon>Cactaceae</taxon>
        <taxon>Opuntioideae</taxon>
        <taxon>Opuntia</taxon>
    </lineage>
</organism>
<comment type="cofactor">
    <cofactor evidence="8">
        <name>Mg(2+)</name>
        <dbReference type="ChEBI" id="CHEBI:18420"/>
    </cofactor>
</comment>
<evidence type="ECO:0000313" key="10">
    <source>
        <dbReference type="EMBL" id="MBA4652992.1"/>
    </source>
</evidence>
<feature type="binding site" evidence="8">
    <location>
        <begin position="82"/>
        <end position="85"/>
    </location>
    <ligand>
        <name>substrate</name>
    </ligand>
</feature>
<dbReference type="GO" id="GO:0046872">
    <property type="term" value="F:metal ion binding"/>
    <property type="evidence" value="ECO:0007669"/>
    <property type="project" value="UniProtKB-KW"/>
</dbReference>
<dbReference type="InterPro" id="IPR005493">
    <property type="entry name" value="RraA/RraA-like"/>
</dbReference>
<dbReference type="Pfam" id="PF03737">
    <property type="entry name" value="RraA-like"/>
    <property type="match status" value="1"/>
</dbReference>
<evidence type="ECO:0000256" key="4">
    <source>
        <dbReference type="ARBA" id="ARBA00022723"/>
    </source>
</evidence>
<evidence type="ECO:0000256" key="3">
    <source>
        <dbReference type="ARBA" id="ARBA00011233"/>
    </source>
</evidence>
<reference evidence="10" key="1">
    <citation type="journal article" date="2013" name="J. Plant Res.">
        <title>Effect of fungi and light on seed germination of three Opuntia species from semiarid lands of central Mexico.</title>
        <authorList>
            <person name="Delgado-Sanchez P."/>
            <person name="Jimenez-Bremont J.F."/>
            <person name="Guerrero-Gonzalez Mde L."/>
            <person name="Flores J."/>
        </authorList>
    </citation>
    <scope>NUCLEOTIDE SEQUENCE</scope>
    <source>
        <tissue evidence="10">Cladode</tissue>
    </source>
</reference>
<comment type="catalytic activity">
    <reaction evidence="1 9">
        <text>4-hydroxy-4-methyl-2-oxoglutarate = 2 pyruvate</text>
        <dbReference type="Rhea" id="RHEA:22748"/>
        <dbReference type="ChEBI" id="CHEBI:15361"/>
        <dbReference type="ChEBI" id="CHEBI:58276"/>
        <dbReference type="EC" id="4.1.3.17"/>
    </reaction>
</comment>
<dbReference type="GO" id="GO:0051252">
    <property type="term" value="P:regulation of RNA metabolic process"/>
    <property type="evidence" value="ECO:0007669"/>
    <property type="project" value="InterPro"/>
</dbReference>
<keyword evidence="4 8" id="KW-0479">Metal-binding</keyword>
<feature type="binding site" evidence="8">
    <location>
        <position position="105"/>
    </location>
    <ligand>
        <name>Mg(2+)</name>
        <dbReference type="ChEBI" id="CHEBI:18420"/>
    </ligand>
</feature>
<dbReference type="PANTHER" id="PTHR33254:SF4">
    <property type="entry name" value="4-HYDROXY-4-METHYL-2-OXOGLUTARATE ALDOLASE 3-RELATED"/>
    <property type="match status" value="1"/>
</dbReference>